<keyword evidence="3" id="KW-1185">Reference proteome</keyword>
<feature type="coiled-coil region" evidence="1">
    <location>
        <begin position="65"/>
        <end position="92"/>
    </location>
</feature>
<organism evidence="2 3">
    <name type="scientific">Antarctobacter heliothermus</name>
    <dbReference type="NCBI Taxonomy" id="74033"/>
    <lineage>
        <taxon>Bacteria</taxon>
        <taxon>Pseudomonadati</taxon>
        <taxon>Pseudomonadota</taxon>
        <taxon>Alphaproteobacteria</taxon>
        <taxon>Rhodobacterales</taxon>
        <taxon>Roseobacteraceae</taxon>
        <taxon>Antarctobacter</taxon>
    </lineage>
</organism>
<reference evidence="2 3" key="1">
    <citation type="submission" date="2017-07" db="EMBL/GenBank/DDBJ databases">
        <title>Genome Sequence of Antarctobacter heliothermus Strain SMS3 Isolated from a culture of the Diatom Skeletonema marinoi.</title>
        <authorList>
            <person name="Topel M."/>
            <person name="Pinder M.I.M."/>
            <person name="Johansson O.N."/>
            <person name="Kourtchenko O."/>
            <person name="Godhe A."/>
            <person name="Clarke A.K."/>
        </authorList>
    </citation>
    <scope>NUCLEOTIDE SEQUENCE [LARGE SCALE GENOMIC DNA]</scope>
    <source>
        <strain evidence="2 3">SMS3</strain>
    </source>
</reference>
<evidence type="ECO:0000313" key="3">
    <source>
        <dbReference type="Proteomes" id="UP000203589"/>
    </source>
</evidence>
<dbReference type="InterPro" id="IPR042233">
    <property type="entry name" value="Cell_div_ZapA_N"/>
</dbReference>
<gene>
    <name evidence="2" type="ORF">ANTHELSMS3_03601</name>
</gene>
<dbReference type="GO" id="GO:0051301">
    <property type="term" value="P:cell division"/>
    <property type="evidence" value="ECO:0007669"/>
    <property type="project" value="UniProtKB-KW"/>
</dbReference>
<dbReference type="RefSeq" id="WP_094036041.1">
    <property type="nucleotide sequence ID" value="NZ_CP022540.1"/>
</dbReference>
<dbReference type="InterPro" id="IPR036192">
    <property type="entry name" value="Cell_div_ZapA-like_sf"/>
</dbReference>
<dbReference type="Gene3D" id="3.30.160.880">
    <property type="entry name" value="Cell division protein ZapA protomer, N-terminal domain"/>
    <property type="match status" value="1"/>
</dbReference>
<evidence type="ECO:0000256" key="1">
    <source>
        <dbReference type="SAM" id="Coils"/>
    </source>
</evidence>
<dbReference type="Pfam" id="PF05164">
    <property type="entry name" value="ZapA"/>
    <property type="match status" value="1"/>
</dbReference>
<accession>A0A222E7P1</accession>
<dbReference type="SUPFAM" id="SSF102829">
    <property type="entry name" value="Cell division protein ZapA-like"/>
    <property type="match status" value="1"/>
</dbReference>
<evidence type="ECO:0000313" key="2">
    <source>
        <dbReference type="EMBL" id="ASP22224.1"/>
    </source>
</evidence>
<dbReference type="EMBL" id="CP022540">
    <property type="protein sequence ID" value="ASP22224.1"/>
    <property type="molecule type" value="Genomic_DNA"/>
</dbReference>
<sequence>MSQMEVEIKIGGRSFEVACQQGEEQYLLSAAQLLDTEAQVLVTQIGRMPEARMLLMAGLMLADKTAGLEERLREAQDKLKAVEGELSELKSKPAPVPEKVEVAVIPDDLTDALAEIAARAEALANTFDEAQAG</sequence>
<proteinExistence type="predicted"/>
<dbReference type="Proteomes" id="UP000203589">
    <property type="component" value="Chromosome"/>
</dbReference>
<dbReference type="InterPro" id="IPR007838">
    <property type="entry name" value="Cell_div_ZapA-like"/>
</dbReference>
<keyword evidence="1" id="KW-0175">Coiled coil</keyword>
<dbReference type="AlphaFoldDB" id="A0A222E7P1"/>
<name>A0A222E7P1_9RHOB</name>
<keyword evidence="2" id="KW-0131">Cell cycle</keyword>
<dbReference type="KEGG" id="aht:ANTHELSMS3_03601"/>
<protein>
    <submittedName>
        <fullName evidence="2">Cell division protein ZapA</fullName>
    </submittedName>
</protein>
<keyword evidence="2" id="KW-0132">Cell division</keyword>
<dbReference type="OrthoDB" id="9797575at2"/>